<dbReference type="InterPro" id="IPR005471">
    <property type="entry name" value="Tscrpt_reg_IclR_N"/>
</dbReference>
<dbReference type="Pfam" id="PF00480">
    <property type="entry name" value="ROK"/>
    <property type="match status" value="1"/>
</dbReference>
<dbReference type="Pfam" id="PF09339">
    <property type="entry name" value="HTH_IclR"/>
    <property type="match status" value="1"/>
</dbReference>
<dbReference type="InterPro" id="IPR000600">
    <property type="entry name" value="ROK"/>
</dbReference>
<dbReference type="PANTHER" id="PTHR18964:SF149">
    <property type="entry name" value="BIFUNCTIONAL UDP-N-ACETYLGLUCOSAMINE 2-EPIMERASE_N-ACETYLMANNOSAMINE KINASE"/>
    <property type="match status" value="1"/>
</dbReference>
<dbReference type="EMBL" id="LSTV01000002">
    <property type="protein sequence ID" value="OAH50262.1"/>
    <property type="molecule type" value="Genomic_DNA"/>
</dbReference>
<comment type="similarity">
    <text evidence="1">Belongs to the ROK (NagC/XylR) family.</text>
</comment>
<dbReference type="GO" id="GO:0006355">
    <property type="term" value="P:regulation of DNA-templated transcription"/>
    <property type="evidence" value="ECO:0007669"/>
    <property type="project" value="InterPro"/>
</dbReference>
<dbReference type="GO" id="GO:0003677">
    <property type="term" value="F:DNA binding"/>
    <property type="evidence" value="ECO:0007669"/>
    <property type="project" value="InterPro"/>
</dbReference>
<evidence type="ECO:0000256" key="1">
    <source>
        <dbReference type="ARBA" id="ARBA00006479"/>
    </source>
</evidence>
<organism evidence="3 4">
    <name type="scientific">Microbacterium oleivorans</name>
    <dbReference type="NCBI Taxonomy" id="273677"/>
    <lineage>
        <taxon>Bacteria</taxon>
        <taxon>Bacillati</taxon>
        <taxon>Actinomycetota</taxon>
        <taxon>Actinomycetes</taxon>
        <taxon>Micrococcales</taxon>
        <taxon>Microbacteriaceae</taxon>
        <taxon>Microbacterium</taxon>
    </lineage>
</organism>
<dbReference type="Gene3D" id="1.10.10.10">
    <property type="entry name" value="Winged helix-like DNA-binding domain superfamily/Winged helix DNA-binding domain"/>
    <property type="match status" value="1"/>
</dbReference>
<evidence type="ECO:0000259" key="2">
    <source>
        <dbReference type="Pfam" id="PF09339"/>
    </source>
</evidence>
<gene>
    <name evidence="3" type="ORF">AYL44_07285</name>
</gene>
<feature type="domain" description="HTH iclR-type" evidence="2">
    <location>
        <begin position="25"/>
        <end position="65"/>
    </location>
</feature>
<dbReference type="SUPFAM" id="SSF53067">
    <property type="entry name" value="Actin-like ATPase domain"/>
    <property type="match status" value="1"/>
</dbReference>
<protein>
    <recommendedName>
        <fullName evidence="2">HTH iclR-type domain-containing protein</fullName>
    </recommendedName>
</protein>
<dbReference type="InterPro" id="IPR036388">
    <property type="entry name" value="WH-like_DNA-bd_sf"/>
</dbReference>
<sequence length="385" mass="39022">MNGVRAAGNRGTATNADVTRINRTAILDALRTAGPLGRAELVAATGLASATVHRLCARMVEEGLLGVERDTGGVGRPTHRYRHLGEARTVVAVDVTSAIARGALIDLDGETRHTETQQLQDADGHLTASSRLEGVGVLANRLIRVAAEIGSPAQGIGLSVPGVVDAGGAVSDSVELGWNGVAVRDALQTRTGLPVVVENDANAVTIGEWTHGAGQGTGDLAALVFGIGVGAGIVSGDRLVRGAGAAAGEIGYLITDPQAFSQPRPTGGDLETRVLALGGAGGAEASTMAVLDDESASGGADAERLLDHIAMSVAALSVILDCRVVILAGRLPRRTDLLVGGVTRRLEGRIPRPPAVVVGALGEDAALVGIGQLIIDHVKGAVYLA</sequence>
<dbReference type="InterPro" id="IPR043129">
    <property type="entry name" value="ATPase_NBD"/>
</dbReference>
<accession>A0A177KA42</accession>
<dbReference type="AlphaFoldDB" id="A0A177KA42"/>
<dbReference type="PANTHER" id="PTHR18964">
    <property type="entry name" value="ROK (REPRESSOR, ORF, KINASE) FAMILY"/>
    <property type="match status" value="1"/>
</dbReference>
<dbReference type="Proteomes" id="UP000076998">
    <property type="component" value="Unassembled WGS sequence"/>
</dbReference>
<dbReference type="CDD" id="cd23763">
    <property type="entry name" value="ASKHA_ATPase_ROK"/>
    <property type="match status" value="1"/>
</dbReference>
<name>A0A177KA42_9MICO</name>
<comment type="caution">
    <text evidence="3">The sequence shown here is derived from an EMBL/GenBank/DDBJ whole genome shotgun (WGS) entry which is preliminary data.</text>
</comment>
<dbReference type="InterPro" id="IPR036390">
    <property type="entry name" value="WH_DNA-bd_sf"/>
</dbReference>
<dbReference type="SUPFAM" id="SSF46785">
    <property type="entry name" value="Winged helix' DNA-binding domain"/>
    <property type="match status" value="1"/>
</dbReference>
<evidence type="ECO:0000313" key="4">
    <source>
        <dbReference type="Proteomes" id="UP000076998"/>
    </source>
</evidence>
<dbReference type="Gene3D" id="3.30.420.40">
    <property type="match status" value="2"/>
</dbReference>
<reference evidence="3 4" key="1">
    <citation type="submission" date="2016-02" db="EMBL/GenBank/DDBJ databases">
        <authorList>
            <person name="Wen L."/>
            <person name="He K."/>
            <person name="Yang H."/>
        </authorList>
    </citation>
    <scope>NUCLEOTIDE SEQUENCE [LARGE SCALE GENOMIC DNA]</scope>
    <source>
        <strain evidence="3 4">CD11_3</strain>
    </source>
</reference>
<dbReference type="RefSeq" id="WP_064002628.1">
    <property type="nucleotide sequence ID" value="NZ_LSTV01000002.1"/>
</dbReference>
<proteinExistence type="inferred from homology"/>
<evidence type="ECO:0000313" key="3">
    <source>
        <dbReference type="EMBL" id="OAH50262.1"/>
    </source>
</evidence>